<dbReference type="SUPFAM" id="SSF56300">
    <property type="entry name" value="Metallo-dependent phosphatases"/>
    <property type="match status" value="1"/>
</dbReference>
<gene>
    <name evidence="2" type="ORF">SAMN02745883_01423</name>
</gene>
<dbReference type="Gene3D" id="3.60.21.10">
    <property type="match status" value="1"/>
</dbReference>
<evidence type="ECO:0000313" key="2">
    <source>
        <dbReference type="EMBL" id="SHK16158.1"/>
    </source>
</evidence>
<keyword evidence="3" id="KW-1185">Reference proteome</keyword>
<organism evidence="2 3">
    <name type="scientific">Caminicella sporogenes DSM 14501</name>
    <dbReference type="NCBI Taxonomy" id="1121266"/>
    <lineage>
        <taxon>Bacteria</taxon>
        <taxon>Bacillati</taxon>
        <taxon>Bacillota</taxon>
        <taxon>Clostridia</taxon>
        <taxon>Peptostreptococcales</taxon>
        <taxon>Caminicellaceae</taxon>
        <taxon>Caminicella</taxon>
    </lineage>
</organism>
<dbReference type="AlphaFoldDB" id="A0A1M6Q7M9"/>
<dbReference type="InterPro" id="IPR029052">
    <property type="entry name" value="Metallo-depent_PP-like"/>
</dbReference>
<protein>
    <submittedName>
        <fullName evidence="2">Calcineurin-like phosphoesterase</fullName>
    </submittedName>
</protein>
<dbReference type="InterPro" id="IPR004843">
    <property type="entry name" value="Calcineurin-like_PHP"/>
</dbReference>
<evidence type="ECO:0000313" key="3">
    <source>
        <dbReference type="Proteomes" id="UP000184082"/>
    </source>
</evidence>
<dbReference type="STRING" id="1121266.SAMN02745883_01423"/>
<evidence type="ECO:0000259" key="1">
    <source>
        <dbReference type="Pfam" id="PF00149"/>
    </source>
</evidence>
<sequence>MKKRFKEFFYYLFGGIYIPKELVNTREKILLHISDTPAMLYRGLDKFIRELRPNYIVHTGDIVDNIKLEIYPNKICEYRKNLKKIIDILESSRAEKIYISLGNHDNKEVVNSLIKRSIIIEKSDIINIEGIEIKVSHFPDEILKDSRKYNLFGHDLTLKTKIKDEKVYLNGISSINVLLFKSEKIFTLPYPFGTDDSRLCKGKTGF</sequence>
<accession>A0A1M6Q7M9</accession>
<dbReference type="Proteomes" id="UP000184082">
    <property type="component" value="Unassembled WGS sequence"/>
</dbReference>
<feature type="domain" description="Calcineurin-like phosphoesterase" evidence="1">
    <location>
        <begin position="31"/>
        <end position="131"/>
    </location>
</feature>
<name>A0A1M6Q7M9_9FIRM</name>
<dbReference type="Pfam" id="PF00149">
    <property type="entry name" value="Metallophos"/>
    <property type="match status" value="1"/>
</dbReference>
<proteinExistence type="predicted"/>
<dbReference type="EMBL" id="FRAJ01000010">
    <property type="protein sequence ID" value="SHK16158.1"/>
    <property type="molecule type" value="Genomic_DNA"/>
</dbReference>
<dbReference type="GO" id="GO:0016787">
    <property type="term" value="F:hydrolase activity"/>
    <property type="evidence" value="ECO:0007669"/>
    <property type="project" value="InterPro"/>
</dbReference>
<reference evidence="2 3" key="1">
    <citation type="submission" date="2016-11" db="EMBL/GenBank/DDBJ databases">
        <authorList>
            <person name="Jaros S."/>
            <person name="Januszkiewicz K."/>
            <person name="Wedrychowicz H."/>
        </authorList>
    </citation>
    <scope>NUCLEOTIDE SEQUENCE [LARGE SCALE GENOMIC DNA]</scope>
    <source>
        <strain evidence="2 3">DSM 14501</strain>
    </source>
</reference>
<dbReference type="RefSeq" id="WP_072966995.1">
    <property type="nucleotide sequence ID" value="NZ_FRAJ01000010.1"/>
</dbReference>